<dbReference type="STRING" id="35752.SAMN05421541_104607"/>
<name>A0A1I2EPX9_9ACTN</name>
<dbReference type="GO" id="GO:0004674">
    <property type="term" value="F:protein serine/threonine kinase activity"/>
    <property type="evidence" value="ECO:0007669"/>
    <property type="project" value="UniProtKB-EC"/>
</dbReference>
<keyword evidence="3" id="KW-0547">Nucleotide-binding</keyword>
<evidence type="ECO:0000256" key="3">
    <source>
        <dbReference type="ARBA" id="ARBA00022741"/>
    </source>
</evidence>
<dbReference type="PANTHER" id="PTHR43671:SF13">
    <property type="entry name" value="SERINE_THREONINE-PROTEIN KINASE NEK2"/>
    <property type="match status" value="1"/>
</dbReference>
<evidence type="ECO:0000256" key="1">
    <source>
        <dbReference type="ARBA" id="ARBA00012513"/>
    </source>
</evidence>
<evidence type="ECO:0000256" key="2">
    <source>
        <dbReference type="ARBA" id="ARBA00022679"/>
    </source>
</evidence>
<dbReference type="InterPro" id="IPR011009">
    <property type="entry name" value="Kinase-like_dom_sf"/>
</dbReference>
<dbReference type="InterPro" id="IPR058053">
    <property type="entry name" value="RamC_C"/>
</dbReference>
<proteinExistence type="predicted"/>
<dbReference type="EC" id="2.7.11.1" evidence="1"/>
<dbReference type="SMART" id="SM00220">
    <property type="entry name" value="S_TKc"/>
    <property type="match status" value="1"/>
</dbReference>
<dbReference type="InterPro" id="IPR012341">
    <property type="entry name" value="6hp_glycosidase-like_sf"/>
</dbReference>
<keyword evidence="4 7" id="KW-0418">Kinase</keyword>
<dbReference type="Pfam" id="PF00069">
    <property type="entry name" value="Pkinase"/>
    <property type="match status" value="1"/>
</dbReference>
<feature type="domain" description="Protein kinase" evidence="6">
    <location>
        <begin position="230"/>
        <end position="507"/>
    </location>
</feature>
<keyword evidence="5" id="KW-0067">ATP-binding</keyword>
<dbReference type="InterPro" id="IPR050660">
    <property type="entry name" value="NEK_Ser/Thr_kinase"/>
</dbReference>
<dbReference type="AlphaFoldDB" id="A0A1I2EPX9"/>
<dbReference type="InterPro" id="IPR053524">
    <property type="entry name" value="Aerial_hyphae_peptide-synth"/>
</dbReference>
<dbReference type="SMART" id="SM01260">
    <property type="entry name" value="LANC_like"/>
    <property type="match status" value="1"/>
</dbReference>
<organism evidence="7 8">
    <name type="scientific">Actinoplanes philippinensis</name>
    <dbReference type="NCBI Taxonomy" id="35752"/>
    <lineage>
        <taxon>Bacteria</taxon>
        <taxon>Bacillati</taxon>
        <taxon>Actinomycetota</taxon>
        <taxon>Actinomycetes</taxon>
        <taxon>Micromonosporales</taxon>
        <taxon>Micromonosporaceae</taxon>
        <taxon>Actinoplanes</taxon>
    </lineage>
</organism>
<evidence type="ECO:0000313" key="8">
    <source>
        <dbReference type="Proteomes" id="UP000199645"/>
    </source>
</evidence>
<accession>A0A1I2EPX9</accession>
<dbReference type="GO" id="GO:0031179">
    <property type="term" value="P:peptide modification"/>
    <property type="evidence" value="ECO:0007669"/>
    <property type="project" value="InterPro"/>
</dbReference>
<dbReference type="Gene3D" id="1.10.510.10">
    <property type="entry name" value="Transferase(Phosphotransferase) domain 1"/>
    <property type="match status" value="1"/>
</dbReference>
<evidence type="ECO:0000259" key="6">
    <source>
        <dbReference type="PROSITE" id="PS50011"/>
    </source>
</evidence>
<dbReference type="RefSeq" id="WP_093613536.1">
    <property type="nucleotide sequence ID" value="NZ_BOMT01000096.1"/>
</dbReference>
<protein>
    <recommendedName>
        <fullName evidence="1">non-specific serine/threonine protein kinase</fullName>
        <ecNumber evidence="1">2.7.11.1</ecNumber>
    </recommendedName>
</protein>
<sequence length="859" mass="93333">MKVNLQQLAPYCLADPDFFEHPDRFSDAGQRFPAADRPAPEGWRRTEHGLWVSLRPRDVTLPAQGWKIHVSARLDDAARVCDIVADHCLTARIPFKLLRSRRVAHLLNSKYADRTGSGKLLTVYPPDEAALARTLPALSAALTGTAGAYILSDLRYGDSGVFVRYGGFAERTVVDADGLRVPAVQAPDGSLVPDRRGTSFTLPPWVEVPEVLRGDFERWRDGDSDGDFPYEVSGALHYSNGGGVYRARDTRTGRQVVLREARPHAGLDRDGDDAVTRLRREHIMLQRLQGLDCVPELVEHRQAWEHHFLVEEYVEGATLLDTMLQRQPLVQPDPDPVAVAQYTAWVLDVVDRIDRALTAVHERGVRYGDLHPGNVLLRPDGRVVLVDFELATDLGDPRPLPLGAPGFTPPEHLSGAAADRHLLDRIRLWLLLPLDVNPQVEPYRVATLVDEVERLYPLPDGFGAGLLRRLRQDAPPLGTARDTAGRLLTADRPDWPAIRDSLVAGILACASPGRSDRLFPGDPQQFADGGLSLAHGAAGVLHALHRAGATIPGEHVDWLVDASRRAARPRPGLYTGLHGVASILHDLGRTAEALEILDRAAPLEAEAPGAALLDGQAGIALTLLRFARLTGDPALRARADRATAALTGLLDGDGPLRPPAQGGLLRGTTGAALLFLHRYEETGDPAYLDRAGQALHRDAARGEHLPNGTFQLVEGGRYLLNLDAGSGGIAMVAASYLRHRGDPALSAVIDGVRRGCRVVLLRQPGLLRGRASLITTLTALRHPDDEDILRDHVRRLAWHARTHHGHLAFPGTQLLRLSADMATGSAGVLLALSSAFESTGAPLPYLDPRSTTPLSTPRR</sequence>
<dbReference type="Gene3D" id="1.50.10.10">
    <property type="match status" value="1"/>
</dbReference>
<dbReference type="GO" id="GO:0005975">
    <property type="term" value="P:carbohydrate metabolic process"/>
    <property type="evidence" value="ECO:0007669"/>
    <property type="project" value="InterPro"/>
</dbReference>
<evidence type="ECO:0000313" key="7">
    <source>
        <dbReference type="EMBL" id="SFE94391.1"/>
    </source>
</evidence>
<dbReference type="InterPro" id="IPR057929">
    <property type="entry name" value="RamC_N"/>
</dbReference>
<evidence type="ECO:0000256" key="5">
    <source>
        <dbReference type="ARBA" id="ARBA00022840"/>
    </source>
</evidence>
<dbReference type="SUPFAM" id="SSF158745">
    <property type="entry name" value="LanC-like"/>
    <property type="match status" value="2"/>
</dbReference>
<keyword evidence="2" id="KW-0808">Transferase</keyword>
<dbReference type="Gene3D" id="3.30.200.20">
    <property type="entry name" value="Phosphorylase Kinase, domain 1"/>
    <property type="match status" value="1"/>
</dbReference>
<reference evidence="7 8" key="1">
    <citation type="submission" date="2016-10" db="EMBL/GenBank/DDBJ databases">
        <authorList>
            <person name="de Groot N.N."/>
        </authorList>
    </citation>
    <scope>NUCLEOTIDE SEQUENCE [LARGE SCALE GENOMIC DNA]</scope>
    <source>
        <strain evidence="7 8">DSM 43019</strain>
    </source>
</reference>
<dbReference type="OrthoDB" id="1492512at2"/>
<evidence type="ECO:0000256" key="4">
    <source>
        <dbReference type="ARBA" id="ARBA00022777"/>
    </source>
</evidence>
<dbReference type="CDD" id="cd04791">
    <property type="entry name" value="LanC_SerThrkinase"/>
    <property type="match status" value="1"/>
</dbReference>
<dbReference type="InterPro" id="IPR007822">
    <property type="entry name" value="LANC-like"/>
</dbReference>
<dbReference type="Pfam" id="PF25816">
    <property type="entry name" value="RamC_N"/>
    <property type="match status" value="1"/>
</dbReference>
<dbReference type="Proteomes" id="UP000199645">
    <property type="component" value="Unassembled WGS sequence"/>
</dbReference>
<gene>
    <name evidence="7" type="ORF">SAMN05421541_104607</name>
</gene>
<dbReference type="NCBIfam" id="NF038151">
    <property type="entry name" value="lanthi_synth_III"/>
    <property type="match status" value="1"/>
</dbReference>
<dbReference type="InterPro" id="IPR000719">
    <property type="entry name" value="Prot_kinase_dom"/>
</dbReference>
<dbReference type="PROSITE" id="PS50011">
    <property type="entry name" value="PROTEIN_KINASE_DOM"/>
    <property type="match status" value="1"/>
</dbReference>
<dbReference type="EMBL" id="FONV01000004">
    <property type="protein sequence ID" value="SFE94391.1"/>
    <property type="molecule type" value="Genomic_DNA"/>
</dbReference>
<dbReference type="GO" id="GO:0005524">
    <property type="term" value="F:ATP binding"/>
    <property type="evidence" value="ECO:0007669"/>
    <property type="project" value="UniProtKB-KW"/>
</dbReference>
<keyword evidence="8" id="KW-1185">Reference proteome</keyword>
<dbReference type="PANTHER" id="PTHR43671">
    <property type="entry name" value="SERINE/THREONINE-PROTEIN KINASE NEK"/>
    <property type="match status" value="1"/>
</dbReference>
<dbReference type="SUPFAM" id="SSF56112">
    <property type="entry name" value="Protein kinase-like (PK-like)"/>
    <property type="match status" value="1"/>
</dbReference>